<evidence type="ECO:0000313" key="3">
    <source>
        <dbReference type="Proteomes" id="UP000226079"/>
    </source>
</evidence>
<evidence type="ECO:0000256" key="1">
    <source>
        <dbReference type="SAM" id="Phobius"/>
    </source>
</evidence>
<protein>
    <submittedName>
        <fullName evidence="2">Signal transduction histidine kinase</fullName>
    </submittedName>
</protein>
<keyword evidence="1" id="KW-0472">Membrane</keyword>
<dbReference type="AlphaFoldDB" id="A0A2A9CT03"/>
<feature type="transmembrane region" description="Helical" evidence="1">
    <location>
        <begin position="26"/>
        <end position="45"/>
    </location>
</feature>
<comment type="caution">
    <text evidence="2">The sequence shown here is derived from an EMBL/GenBank/DDBJ whole genome shotgun (WGS) entry which is preliminary data.</text>
</comment>
<keyword evidence="2" id="KW-0808">Transferase</keyword>
<feature type="transmembrane region" description="Helical" evidence="1">
    <location>
        <begin position="327"/>
        <end position="349"/>
    </location>
</feature>
<dbReference type="Proteomes" id="UP000226079">
    <property type="component" value="Unassembled WGS sequence"/>
</dbReference>
<dbReference type="RefSeq" id="WP_098460275.1">
    <property type="nucleotide sequence ID" value="NZ_PDJC01000001.1"/>
</dbReference>
<keyword evidence="1" id="KW-1133">Transmembrane helix</keyword>
<accession>A0A2A9CT03</accession>
<keyword evidence="3" id="KW-1185">Reference proteome</keyword>
<organism evidence="2 3">
    <name type="scientific">Propionicimonas paludicola</name>
    <dbReference type="NCBI Taxonomy" id="185243"/>
    <lineage>
        <taxon>Bacteria</taxon>
        <taxon>Bacillati</taxon>
        <taxon>Actinomycetota</taxon>
        <taxon>Actinomycetes</taxon>
        <taxon>Propionibacteriales</taxon>
        <taxon>Nocardioidaceae</taxon>
        <taxon>Propionicimonas</taxon>
    </lineage>
</organism>
<feature type="transmembrane region" description="Helical" evidence="1">
    <location>
        <begin position="122"/>
        <end position="142"/>
    </location>
</feature>
<feature type="transmembrane region" description="Helical" evidence="1">
    <location>
        <begin position="267"/>
        <end position="285"/>
    </location>
</feature>
<proteinExistence type="predicted"/>
<gene>
    <name evidence="2" type="ORF">ATK74_1323</name>
</gene>
<dbReference type="GO" id="GO:0016301">
    <property type="term" value="F:kinase activity"/>
    <property type="evidence" value="ECO:0007669"/>
    <property type="project" value="UniProtKB-KW"/>
</dbReference>
<dbReference type="EMBL" id="PDJC01000001">
    <property type="protein sequence ID" value="PFG16770.1"/>
    <property type="molecule type" value="Genomic_DNA"/>
</dbReference>
<feature type="transmembrane region" description="Helical" evidence="1">
    <location>
        <begin position="297"/>
        <end position="315"/>
    </location>
</feature>
<sequence length="625" mass="68032">MSEVAAGGWLRPIWSEWREALGTHPVSWWVVLLPFLWFLASDTFYARQLGWGPLSSFAIGLIAQGSMIVVLRLLFPPILDRLADGTGRKVIAALAGYVLAGAIEGSVLMIFTPTEVPFLPTWLLPVRIVSAVSWYSAGSLLANRMLRARRQRIELTTEYERLVRTRARTSAALAEADRSLAEVRASTEDSLTEIGRRLDGTLDAAALDDLTEYIELVVSRQVRPVSHDLARMPDDLRAPEVERLWLGWRQLLPATLRRIPTAHPFQPLLVAIVSLPITIAGLYLPEPHHIDLDSLDSLAALAAQLLYLVVARWLLAKPLRSMRSRPALLVTITVYLVQYLLGLAGLLAMTQAGFRSSLDPYLVPPLLGSVLCVVAALYELRVEEGRAAQRVVSQTEWDLRRTRQRLWAQRRRLALALHGRVQANLTAAGLVLRQARAELEATGELDATLIDRVRSTLELAAQLDAKPTRTVEERLALVTGIWAGILTVDLQLRPGGLRLLRSNDDAADACVEVLREVLLNAVRHSAADRAEVVVGAVGPALLGLSVIEVAAGRTPAAVESDGTGVGRSLIDSLAVDWAVVEEPDRRVTVALLAGGLGSALLTGGAGATRRAEVATRVARDTSLLG</sequence>
<feature type="transmembrane region" description="Helical" evidence="1">
    <location>
        <begin position="361"/>
        <end position="380"/>
    </location>
</feature>
<name>A0A2A9CT03_9ACTN</name>
<reference evidence="2 3" key="1">
    <citation type="submission" date="2017-10" db="EMBL/GenBank/DDBJ databases">
        <title>Sequencing the genomes of 1000 actinobacteria strains.</title>
        <authorList>
            <person name="Klenk H.-P."/>
        </authorList>
    </citation>
    <scope>NUCLEOTIDE SEQUENCE [LARGE SCALE GENOMIC DNA]</scope>
    <source>
        <strain evidence="2 3">DSM 15597</strain>
    </source>
</reference>
<evidence type="ECO:0000313" key="2">
    <source>
        <dbReference type="EMBL" id="PFG16770.1"/>
    </source>
</evidence>
<keyword evidence="2" id="KW-0418">Kinase</keyword>
<keyword evidence="1" id="KW-0812">Transmembrane</keyword>
<feature type="transmembrane region" description="Helical" evidence="1">
    <location>
        <begin position="57"/>
        <end position="78"/>
    </location>
</feature>
<feature type="transmembrane region" description="Helical" evidence="1">
    <location>
        <begin position="90"/>
        <end position="110"/>
    </location>
</feature>